<reference evidence="2 3" key="1">
    <citation type="submission" date="2016-05" db="EMBL/GenBank/DDBJ databases">
        <title>Complete genome sequence of Novosphingobium guangzhouense SA925(T).</title>
        <authorList>
            <person name="Sha S."/>
        </authorList>
    </citation>
    <scope>NUCLEOTIDE SEQUENCE [LARGE SCALE GENOMIC DNA]</scope>
    <source>
        <strain evidence="2 3">SA925</strain>
    </source>
</reference>
<evidence type="ECO:0000256" key="1">
    <source>
        <dbReference type="ARBA" id="ARBA00009981"/>
    </source>
</evidence>
<dbReference type="SUPFAM" id="SSF143120">
    <property type="entry name" value="YefM-like"/>
    <property type="match status" value="1"/>
</dbReference>
<dbReference type="OrthoDB" id="165038at2"/>
<gene>
    <name evidence="2" type="ORF">A8V01_16705</name>
</gene>
<evidence type="ECO:0000313" key="2">
    <source>
        <dbReference type="EMBL" id="PNU05419.1"/>
    </source>
</evidence>
<keyword evidence="3" id="KW-1185">Reference proteome</keyword>
<name>A0A2K2G302_9SPHN</name>
<dbReference type="InterPro" id="IPR036165">
    <property type="entry name" value="YefM-like_sf"/>
</dbReference>
<dbReference type="AlphaFoldDB" id="A0A2K2G302"/>
<organism evidence="2 3">
    <name type="scientific">Novosphingobium guangzhouense</name>
    <dbReference type="NCBI Taxonomy" id="1850347"/>
    <lineage>
        <taxon>Bacteria</taxon>
        <taxon>Pseudomonadati</taxon>
        <taxon>Pseudomonadota</taxon>
        <taxon>Alphaproteobacteria</taxon>
        <taxon>Sphingomonadales</taxon>
        <taxon>Sphingomonadaceae</taxon>
        <taxon>Novosphingobium</taxon>
    </lineage>
</organism>
<dbReference type="EMBL" id="LYMM01000026">
    <property type="protein sequence ID" value="PNU05419.1"/>
    <property type="molecule type" value="Genomic_DNA"/>
</dbReference>
<evidence type="ECO:0000313" key="3">
    <source>
        <dbReference type="Proteomes" id="UP000236327"/>
    </source>
</evidence>
<accession>A0A2K2G302</accession>
<dbReference type="Gene3D" id="3.40.1620.10">
    <property type="entry name" value="YefM-like domain"/>
    <property type="match status" value="1"/>
</dbReference>
<comment type="similarity">
    <text evidence="1">Belongs to the phD/YefM antitoxin family.</text>
</comment>
<dbReference type="Proteomes" id="UP000236327">
    <property type="component" value="Unassembled WGS sequence"/>
</dbReference>
<sequence>MRLSMETFRSSEVSRRFGFYCDKAMIHPIAVERDGAVRVVMLSAEEYERLARLDHIALAPEELSEAAFSAIANAEPVVDPDLANPIESAVSKAE</sequence>
<proteinExistence type="inferred from homology"/>
<comment type="caution">
    <text evidence="2">The sequence shown here is derived from an EMBL/GenBank/DDBJ whole genome shotgun (WGS) entry which is preliminary data.</text>
</comment>
<protein>
    <submittedName>
        <fullName evidence="2">Prevent-host-death protein</fullName>
    </submittedName>
</protein>